<protein>
    <recommendedName>
        <fullName evidence="4">Periplasmic protein</fullName>
    </recommendedName>
</protein>
<name>A0A1T4V8S2_9GAMM</name>
<reference evidence="3" key="1">
    <citation type="submission" date="2017-02" db="EMBL/GenBank/DDBJ databases">
        <authorList>
            <person name="Varghese N."/>
            <person name="Submissions S."/>
        </authorList>
    </citation>
    <scope>NUCLEOTIDE SEQUENCE [LARGE SCALE GENOMIC DNA]</scope>
    <source>
        <strain evidence="3">DSM 22720</strain>
    </source>
</reference>
<organism evidence="2 3">
    <name type="scientific">Enterovibrio nigricans DSM 22720</name>
    <dbReference type="NCBI Taxonomy" id="1121868"/>
    <lineage>
        <taxon>Bacteria</taxon>
        <taxon>Pseudomonadati</taxon>
        <taxon>Pseudomonadota</taxon>
        <taxon>Gammaproteobacteria</taxon>
        <taxon>Vibrionales</taxon>
        <taxon>Vibrionaceae</taxon>
        <taxon>Enterovibrio</taxon>
    </lineage>
</organism>
<feature type="chain" id="PRO_5013160024" description="Periplasmic protein" evidence="1">
    <location>
        <begin position="19"/>
        <end position="95"/>
    </location>
</feature>
<dbReference type="EMBL" id="FUXU01000055">
    <property type="protein sequence ID" value="SKA61354.1"/>
    <property type="molecule type" value="Genomic_DNA"/>
</dbReference>
<dbReference type="RefSeq" id="WP_078753672.1">
    <property type="nucleotide sequence ID" value="NZ_FUXU01000055.1"/>
</dbReference>
<dbReference type="AlphaFoldDB" id="A0A1T4V8S2"/>
<evidence type="ECO:0008006" key="4">
    <source>
        <dbReference type="Google" id="ProtNLM"/>
    </source>
</evidence>
<gene>
    <name evidence="2" type="ORF">SAMN02745132_03470</name>
</gene>
<dbReference type="Proteomes" id="UP000190162">
    <property type="component" value="Unassembled WGS sequence"/>
</dbReference>
<sequence>MKKYLLIPILMLSFNAFAEVTKDDVNAMRKEVKAMTKEEVTAKHIELFEAVKADPSEKNCDAFGAFDKASLREKKIDLMDMEAQKRGYDVSMACL</sequence>
<evidence type="ECO:0000256" key="1">
    <source>
        <dbReference type="SAM" id="SignalP"/>
    </source>
</evidence>
<proteinExistence type="predicted"/>
<keyword evidence="3" id="KW-1185">Reference proteome</keyword>
<evidence type="ECO:0000313" key="2">
    <source>
        <dbReference type="EMBL" id="SKA61354.1"/>
    </source>
</evidence>
<dbReference type="OrthoDB" id="9948381at2"/>
<feature type="signal peptide" evidence="1">
    <location>
        <begin position="1"/>
        <end position="18"/>
    </location>
</feature>
<accession>A0A1T4V8S2</accession>
<keyword evidence="1" id="KW-0732">Signal</keyword>
<evidence type="ECO:0000313" key="3">
    <source>
        <dbReference type="Proteomes" id="UP000190162"/>
    </source>
</evidence>